<evidence type="ECO:0000313" key="9">
    <source>
        <dbReference type="EMBL" id="OIV36795.1"/>
    </source>
</evidence>
<dbReference type="STRING" id="1428644.BIV57_14435"/>
<dbReference type="GO" id="GO:0005886">
    <property type="term" value="C:plasma membrane"/>
    <property type="evidence" value="ECO:0007669"/>
    <property type="project" value="UniProtKB-SubCell"/>
</dbReference>
<dbReference type="Pfam" id="PF00528">
    <property type="entry name" value="BPD_transp_1"/>
    <property type="match status" value="1"/>
</dbReference>
<dbReference type="PROSITE" id="PS50928">
    <property type="entry name" value="ABC_TM1"/>
    <property type="match status" value="1"/>
</dbReference>
<evidence type="ECO:0000313" key="10">
    <source>
        <dbReference type="Proteomes" id="UP000243342"/>
    </source>
</evidence>
<dbReference type="AlphaFoldDB" id="A0A1J7BDN9"/>
<dbReference type="InterPro" id="IPR035906">
    <property type="entry name" value="MetI-like_sf"/>
</dbReference>
<feature type="transmembrane region" description="Helical" evidence="7">
    <location>
        <begin position="175"/>
        <end position="196"/>
    </location>
</feature>
<evidence type="ECO:0000256" key="7">
    <source>
        <dbReference type="RuleBase" id="RU363032"/>
    </source>
</evidence>
<dbReference type="Gene3D" id="1.10.3720.10">
    <property type="entry name" value="MetI-like"/>
    <property type="match status" value="1"/>
</dbReference>
<dbReference type="RefSeq" id="WP_071657259.1">
    <property type="nucleotide sequence ID" value="NZ_MLCF01000075.1"/>
</dbReference>
<comment type="similarity">
    <text evidence="7">Belongs to the binding-protein-dependent transport system permease family.</text>
</comment>
<feature type="transmembrane region" description="Helical" evidence="7">
    <location>
        <begin position="278"/>
        <end position="300"/>
    </location>
</feature>
<evidence type="ECO:0000256" key="6">
    <source>
        <dbReference type="ARBA" id="ARBA00023136"/>
    </source>
</evidence>
<keyword evidence="4 7" id="KW-0812">Transmembrane</keyword>
<dbReference type="PANTHER" id="PTHR30193">
    <property type="entry name" value="ABC TRANSPORTER PERMEASE PROTEIN"/>
    <property type="match status" value="1"/>
</dbReference>
<dbReference type="GO" id="GO:0055085">
    <property type="term" value="P:transmembrane transport"/>
    <property type="evidence" value="ECO:0007669"/>
    <property type="project" value="InterPro"/>
</dbReference>
<keyword evidence="10" id="KW-1185">Reference proteome</keyword>
<sequence>MSAAQAFLNPRRWWRSKTPMYRRNYKWGLVFATPAFIGLAWFFAYPAIASIVYSFSNRTMTGAKTQWVGGTNYSGLFKDSEWWSSLGNTFYIMVLAVPIGIVVAVILALLLNLKVRGQSFYRTIFFLPSILPVVASGVVWLYVFNPQYGVLNNVLSWFGINGPGWLQDPNWAKPALVIFSVWGLGNLMVIMLAGLQEVPQDLQEQAMVDGANWWHRFWHVTVPFISPHLMFALITGVIAGFQYFTPVYVLTNGSGDPAGATMVSGVYLYQNAFQNFKVGYASAMAWVLFIIIAVCTALLFKLFGKRVYYGGE</sequence>
<keyword evidence="3" id="KW-1003">Cell membrane</keyword>
<feature type="transmembrane region" description="Helical" evidence="7">
    <location>
        <begin position="217"/>
        <end position="244"/>
    </location>
</feature>
<reference evidence="9 10" key="1">
    <citation type="submission" date="2016-10" db="EMBL/GenBank/DDBJ databases">
        <title>Genome sequence of Streptomyces gilvigriseus MUSC 26.</title>
        <authorList>
            <person name="Lee L.-H."/>
            <person name="Ser H.-L."/>
        </authorList>
    </citation>
    <scope>NUCLEOTIDE SEQUENCE [LARGE SCALE GENOMIC DNA]</scope>
    <source>
        <strain evidence="9 10">MUSC 26</strain>
    </source>
</reference>
<evidence type="ECO:0000259" key="8">
    <source>
        <dbReference type="PROSITE" id="PS50928"/>
    </source>
</evidence>
<accession>A0A1J7BDN9</accession>
<dbReference type="SUPFAM" id="SSF161098">
    <property type="entry name" value="MetI-like"/>
    <property type="match status" value="1"/>
</dbReference>
<evidence type="ECO:0000256" key="5">
    <source>
        <dbReference type="ARBA" id="ARBA00022989"/>
    </source>
</evidence>
<keyword evidence="6 7" id="KW-0472">Membrane</keyword>
<dbReference type="Proteomes" id="UP000243342">
    <property type="component" value="Unassembled WGS sequence"/>
</dbReference>
<comment type="caution">
    <text evidence="9">The sequence shown here is derived from an EMBL/GenBank/DDBJ whole genome shotgun (WGS) entry which is preliminary data.</text>
</comment>
<dbReference type="EMBL" id="MLCF01000075">
    <property type="protein sequence ID" value="OIV36795.1"/>
    <property type="molecule type" value="Genomic_DNA"/>
</dbReference>
<dbReference type="PANTHER" id="PTHR30193:SF1">
    <property type="entry name" value="ABC TRANSPORTER PERMEASE PROTEIN YESP-RELATED"/>
    <property type="match status" value="1"/>
</dbReference>
<protein>
    <submittedName>
        <fullName evidence="9">Spermidine/putrescine ABC transporter permease</fullName>
    </submittedName>
</protein>
<evidence type="ECO:0000256" key="4">
    <source>
        <dbReference type="ARBA" id="ARBA00022692"/>
    </source>
</evidence>
<feature type="domain" description="ABC transmembrane type-1" evidence="8">
    <location>
        <begin position="86"/>
        <end position="299"/>
    </location>
</feature>
<dbReference type="CDD" id="cd06261">
    <property type="entry name" value="TM_PBP2"/>
    <property type="match status" value="1"/>
</dbReference>
<keyword evidence="2 7" id="KW-0813">Transport</keyword>
<feature type="transmembrane region" description="Helical" evidence="7">
    <location>
        <begin position="90"/>
        <end position="111"/>
    </location>
</feature>
<dbReference type="InterPro" id="IPR051393">
    <property type="entry name" value="ABC_transporter_permease"/>
</dbReference>
<keyword evidence="5 7" id="KW-1133">Transmembrane helix</keyword>
<name>A0A1J7BDN9_9ACTN</name>
<feature type="transmembrane region" description="Helical" evidence="7">
    <location>
        <begin position="123"/>
        <end position="143"/>
    </location>
</feature>
<dbReference type="OrthoDB" id="9805974at2"/>
<organism evidence="9 10">
    <name type="scientific">Mangrovactinospora gilvigrisea</name>
    <dbReference type="NCBI Taxonomy" id="1428644"/>
    <lineage>
        <taxon>Bacteria</taxon>
        <taxon>Bacillati</taxon>
        <taxon>Actinomycetota</taxon>
        <taxon>Actinomycetes</taxon>
        <taxon>Kitasatosporales</taxon>
        <taxon>Streptomycetaceae</taxon>
        <taxon>Mangrovactinospora</taxon>
    </lineage>
</organism>
<comment type="subcellular location">
    <subcellularLocation>
        <location evidence="1 7">Cell membrane</location>
        <topology evidence="1 7">Multi-pass membrane protein</topology>
    </subcellularLocation>
</comment>
<proteinExistence type="inferred from homology"/>
<evidence type="ECO:0000256" key="1">
    <source>
        <dbReference type="ARBA" id="ARBA00004651"/>
    </source>
</evidence>
<evidence type="ECO:0000256" key="2">
    <source>
        <dbReference type="ARBA" id="ARBA00022448"/>
    </source>
</evidence>
<gene>
    <name evidence="9" type="ORF">BIV57_14435</name>
</gene>
<dbReference type="InterPro" id="IPR000515">
    <property type="entry name" value="MetI-like"/>
</dbReference>
<evidence type="ECO:0000256" key="3">
    <source>
        <dbReference type="ARBA" id="ARBA00022475"/>
    </source>
</evidence>